<feature type="region of interest" description="Disordered" evidence="1">
    <location>
        <begin position="1"/>
        <end position="39"/>
    </location>
</feature>
<sequence length="173" mass="19049">MEKTDRMRPKSWQSRKSTLVSVSFGTERSGRGSGEGPLDSHLMGPLLHSAVAVSASPQSNNYKIVSQLPPSFRLPFYRQKTVGGSLHGGHVYLPLQRLMEQNTPTFLLFLLHLPEASSATTKPDGMALGPLHLITLQLIRLIFSINFHQSQDVCMMECSTAIGGVHHVIDESQ</sequence>
<evidence type="ECO:0000313" key="3">
    <source>
        <dbReference type="Proteomes" id="UP000327493"/>
    </source>
</evidence>
<protein>
    <submittedName>
        <fullName evidence="2">Uncharacterized protein</fullName>
    </submittedName>
</protein>
<proteinExistence type="predicted"/>
<evidence type="ECO:0000256" key="1">
    <source>
        <dbReference type="SAM" id="MobiDB-lite"/>
    </source>
</evidence>
<accession>A0A5J5CX85</accession>
<feature type="compositionally biased region" description="Polar residues" evidence="1">
    <location>
        <begin position="11"/>
        <end position="26"/>
    </location>
</feature>
<keyword evidence="3" id="KW-1185">Reference proteome</keyword>
<organism evidence="2 3">
    <name type="scientific">Etheostoma spectabile</name>
    <name type="common">orangethroat darter</name>
    <dbReference type="NCBI Taxonomy" id="54343"/>
    <lineage>
        <taxon>Eukaryota</taxon>
        <taxon>Metazoa</taxon>
        <taxon>Chordata</taxon>
        <taxon>Craniata</taxon>
        <taxon>Vertebrata</taxon>
        <taxon>Euteleostomi</taxon>
        <taxon>Actinopterygii</taxon>
        <taxon>Neopterygii</taxon>
        <taxon>Teleostei</taxon>
        <taxon>Neoteleostei</taxon>
        <taxon>Acanthomorphata</taxon>
        <taxon>Eupercaria</taxon>
        <taxon>Perciformes</taxon>
        <taxon>Percoidei</taxon>
        <taxon>Percidae</taxon>
        <taxon>Etheostomatinae</taxon>
        <taxon>Etheostoma</taxon>
    </lineage>
</organism>
<evidence type="ECO:0000313" key="2">
    <source>
        <dbReference type="EMBL" id="KAA8585286.1"/>
    </source>
</evidence>
<dbReference type="Proteomes" id="UP000327493">
    <property type="component" value="Chromosome 15"/>
</dbReference>
<comment type="caution">
    <text evidence="2">The sequence shown here is derived from an EMBL/GenBank/DDBJ whole genome shotgun (WGS) entry which is preliminary data.</text>
</comment>
<dbReference type="EMBL" id="VOFY01000015">
    <property type="protein sequence ID" value="KAA8585286.1"/>
    <property type="molecule type" value="Genomic_DNA"/>
</dbReference>
<reference evidence="2 3" key="1">
    <citation type="submission" date="2019-08" db="EMBL/GenBank/DDBJ databases">
        <title>A chromosome-level genome assembly, high-density linkage maps, and genome scans reveal the genomic architecture of hybrid incompatibilities underlying speciation via character displacement in darters (Percidae: Etheostominae).</title>
        <authorList>
            <person name="Moran R.L."/>
            <person name="Catchen J.M."/>
            <person name="Fuller R.C."/>
        </authorList>
    </citation>
    <scope>NUCLEOTIDE SEQUENCE [LARGE SCALE GENOMIC DNA]</scope>
    <source>
        <strain evidence="2">EspeVRDwgs_2016</strain>
        <tissue evidence="2">Muscle</tissue>
    </source>
</reference>
<name>A0A5J5CX85_9PERO</name>
<dbReference type="AlphaFoldDB" id="A0A5J5CX85"/>
<gene>
    <name evidence="2" type="ORF">FQN60_003980</name>
</gene>